<comment type="subunit">
    <text evidence="4 8">The glycine cleavage system is composed of four proteins: P, T, L and H.</text>
</comment>
<evidence type="ECO:0000256" key="4">
    <source>
        <dbReference type="ARBA" id="ARBA00011690"/>
    </source>
</evidence>
<comment type="similarity">
    <text evidence="3 8">Belongs to the GcvP family.</text>
</comment>
<keyword evidence="13" id="KW-1185">Reference proteome</keyword>
<evidence type="ECO:0000256" key="9">
    <source>
        <dbReference type="PIRSR" id="PIRSR603437-50"/>
    </source>
</evidence>
<dbReference type="GO" id="GO:0016594">
    <property type="term" value="F:glycine binding"/>
    <property type="evidence" value="ECO:0007669"/>
    <property type="project" value="TreeGrafter"/>
</dbReference>
<dbReference type="PANTHER" id="PTHR11773:SF1">
    <property type="entry name" value="GLYCINE DEHYDROGENASE (DECARBOXYLATING), MITOCHONDRIAL"/>
    <property type="match status" value="1"/>
</dbReference>
<dbReference type="InterPro" id="IPR015421">
    <property type="entry name" value="PyrdxlP-dep_Trfase_major"/>
</dbReference>
<dbReference type="GO" id="GO:0030170">
    <property type="term" value="F:pyridoxal phosphate binding"/>
    <property type="evidence" value="ECO:0007669"/>
    <property type="project" value="TreeGrafter"/>
</dbReference>
<evidence type="ECO:0000259" key="11">
    <source>
        <dbReference type="Pfam" id="PF21478"/>
    </source>
</evidence>
<dbReference type="PATRIC" id="fig|1125411.7.peg.113"/>
<dbReference type="InterPro" id="IPR015422">
    <property type="entry name" value="PyrdxlP-dep_Trfase_small"/>
</dbReference>
<comment type="catalytic activity">
    <reaction evidence="7 8">
        <text>N(6)-[(R)-lipoyl]-L-lysyl-[glycine-cleavage complex H protein] + glycine + H(+) = N(6)-[(R)-S(8)-aminomethyldihydrolipoyl]-L-lysyl-[glycine-cleavage complex H protein] + CO2</text>
        <dbReference type="Rhea" id="RHEA:24304"/>
        <dbReference type="Rhea" id="RHEA-COMP:10494"/>
        <dbReference type="Rhea" id="RHEA-COMP:10495"/>
        <dbReference type="ChEBI" id="CHEBI:15378"/>
        <dbReference type="ChEBI" id="CHEBI:16526"/>
        <dbReference type="ChEBI" id="CHEBI:57305"/>
        <dbReference type="ChEBI" id="CHEBI:83099"/>
        <dbReference type="ChEBI" id="CHEBI:83143"/>
        <dbReference type="EC" id="1.4.4.2"/>
    </reaction>
</comment>
<reference evidence="12 13" key="1">
    <citation type="journal article" date="2015" name="Genome Announc.">
        <title>Genome Sequence of 'Candidatus Thioglobus singularis' Strain PS1, a Mixotroph from the SUP05 Clade of Marine Gammaproteobacteria.</title>
        <authorList>
            <person name="Marshall K.T."/>
            <person name="Morris R.M."/>
        </authorList>
    </citation>
    <scope>NUCLEOTIDE SEQUENCE [LARGE SCALE GENOMIC DNA]</scope>
    <source>
        <strain evidence="12 13">PS1</strain>
    </source>
</reference>
<evidence type="ECO:0000256" key="1">
    <source>
        <dbReference type="ARBA" id="ARBA00001933"/>
    </source>
</evidence>
<organism evidence="12 13">
    <name type="scientific">Candidatus Pseudothioglobus singularis PS1</name>
    <dbReference type="NCBI Taxonomy" id="1125411"/>
    <lineage>
        <taxon>Bacteria</taxon>
        <taxon>Pseudomonadati</taxon>
        <taxon>Pseudomonadota</taxon>
        <taxon>Gammaproteobacteria</taxon>
        <taxon>Candidatus Pseudothioglobaceae</taxon>
        <taxon>Candidatus Pseudothioglobus</taxon>
    </lineage>
</organism>
<dbReference type="Proteomes" id="UP000068905">
    <property type="component" value="Chromosome"/>
</dbReference>
<feature type="domain" description="Glycine dehydrogenase C-terminal" evidence="11">
    <location>
        <begin position="771"/>
        <end position="892"/>
    </location>
</feature>
<dbReference type="FunFam" id="3.90.1150.10:FF:000007">
    <property type="entry name" value="Glycine dehydrogenase (decarboxylating), mitochondrial"/>
    <property type="match status" value="1"/>
</dbReference>
<comment type="cofactor">
    <cofactor evidence="1 8 9">
        <name>pyridoxal 5'-phosphate</name>
        <dbReference type="ChEBI" id="CHEBI:597326"/>
    </cofactor>
</comment>
<name>A0A0M4LN91_9GAMM</name>
<dbReference type="HAMAP" id="MF_00711">
    <property type="entry name" value="GcvP"/>
    <property type="match status" value="1"/>
</dbReference>
<evidence type="ECO:0000256" key="2">
    <source>
        <dbReference type="ARBA" id="ARBA00003788"/>
    </source>
</evidence>
<dbReference type="InterPro" id="IPR003437">
    <property type="entry name" value="GcvP"/>
</dbReference>
<dbReference type="CDD" id="cd00613">
    <property type="entry name" value="GDC-P"/>
    <property type="match status" value="2"/>
</dbReference>
<evidence type="ECO:0000259" key="10">
    <source>
        <dbReference type="Pfam" id="PF02347"/>
    </source>
</evidence>
<dbReference type="GO" id="GO:0005960">
    <property type="term" value="C:glycine cleavage complex"/>
    <property type="evidence" value="ECO:0007669"/>
    <property type="project" value="TreeGrafter"/>
</dbReference>
<keyword evidence="6 8" id="KW-0560">Oxidoreductase</keyword>
<dbReference type="KEGG" id="tsn:W908_00570"/>
<dbReference type="EC" id="1.4.4.2" evidence="8"/>
<dbReference type="GO" id="GO:0004375">
    <property type="term" value="F:glycine dehydrogenase (decarboxylating) activity"/>
    <property type="evidence" value="ECO:0007669"/>
    <property type="project" value="UniProtKB-EC"/>
</dbReference>
<keyword evidence="5 8" id="KW-0663">Pyridoxal phosphate</keyword>
<dbReference type="InterPro" id="IPR020581">
    <property type="entry name" value="GDC_P"/>
</dbReference>
<dbReference type="EMBL" id="CP006911">
    <property type="protein sequence ID" value="ALE01234.1"/>
    <property type="molecule type" value="Genomic_DNA"/>
</dbReference>
<accession>A0A0M4LN91</accession>
<feature type="domain" description="Glycine cleavage system P-protein N-terminal" evidence="10">
    <location>
        <begin position="16"/>
        <end position="439"/>
    </location>
</feature>
<sequence length="950" mass="105385">MANKIEDLLNNDAFTNRHIGSSSEQKHQMLNYLGFDNLDKLIDEIVPDVIRRKEPMNIADGMSELAALKQLRNLARMNIRYKSFIGQGYYNSITPPVIQRNVEENPAWYTAYTPYQPEISQGRLEALMNFQTMVSDLTGMDLANASMLDEATACAEAMTLCHRVSKSKSNTFFVANDCYAQNLEVIKTRAEPLNIEVVVGDPLIDLKDLDCFGVLLQYPNTYGAFSDYSKLIEAIHEKKALVSVSADLLALTLLKPPGEMGADIVVGNTQRFGVPIGYGGPHAAYMSISDKYKRSMPGRIIGASVDTKGRLAYRLALQTREQHIRREKATSNICTAQALLAIMASMYAVYHGPEGLKNIAGRIFQYASVFADGMKQMGFKVLNDSYFDTLTIEVKNSDAIVMQAEKNGYNVNVFSKTLVSVSFDELSTPEDIEYLWRIFNTESDLSAQSLFEKNKSKIQENLQRNSKFLTHKVFNTYRSETNMMRYIRYLGDKDIALDRSMIPLGSCTMKLNAAAELIPVSWPEFSQIHPAVPMNQVIGYQQMISELEEMLCEATGYSAISLQPNSGAQGEYAGLIAIRGYHRSRGDENRNICLIPSSAHGTNPASAQMAGMKVIVIESASDGNIDLEDLRAKTKEHEENLAAIMITYPSTHGVFEKDVREVCDIVHNAGGQVYIDGANMNAMVGVSAPGEFGGDVSHLNLHKTFAIPHGGGGPGVGPIGVKEHLIDFLPRTPLNNTDVGSISGAPWGSGSILPISWMYIAMLGKDGLYEATCNAILNANYIAKKLEEHYPILYSDENGRIAHECIIDIRPIKDSVGISVDDVAKRLIDFGFHAPTMSFPVAGTLMIEPTESESLDELDRFCDAMIQIRKEIKKVESGEYSTEDNPLINSPHTLEMVTSSQWDFSYSREEAAYPVESLRRVKYWPPVSRVDNVYGDKNLVCSCPSVEDYK</sequence>
<evidence type="ECO:0000256" key="7">
    <source>
        <dbReference type="ARBA" id="ARBA00049026"/>
    </source>
</evidence>
<gene>
    <name evidence="8" type="primary">gcvP</name>
    <name evidence="12" type="ORF">W908_00570</name>
</gene>
<dbReference type="STRING" id="1125411.W908_00570"/>
<evidence type="ECO:0000256" key="8">
    <source>
        <dbReference type="HAMAP-Rule" id="MF_00711"/>
    </source>
</evidence>
<dbReference type="FunFam" id="3.40.640.10:FF:000005">
    <property type="entry name" value="Glycine dehydrogenase (decarboxylating), mitochondrial"/>
    <property type="match status" value="1"/>
</dbReference>
<dbReference type="NCBIfam" id="NF001696">
    <property type="entry name" value="PRK00451.1"/>
    <property type="match status" value="1"/>
</dbReference>
<dbReference type="OrthoDB" id="9801272at2"/>
<protein>
    <recommendedName>
        <fullName evidence="8">Glycine dehydrogenase (decarboxylating)</fullName>
        <ecNumber evidence="8">1.4.4.2</ecNumber>
    </recommendedName>
    <alternativeName>
        <fullName evidence="8">Glycine cleavage system P-protein</fullName>
    </alternativeName>
    <alternativeName>
        <fullName evidence="8">Glycine decarboxylase</fullName>
    </alternativeName>
    <alternativeName>
        <fullName evidence="8">Glycine dehydrogenase (aminomethyl-transferring)</fullName>
    </alternativeName>
</protein>
<dbReference type="GO" id="GO:0019464">
    <property type="term" value="P:glycine decarboxylation via glycine cleavage system"/>
    <property type="evidence" value="ECO:0007669"/>
    <property type="project" value="UniProtKB-UniRule"/>
</dbReference>
<dbReference type="FunFam" id="3.40.640.10:FF:000007">
    <property type="entry name" value="glycine dehydrogenase (Decarboxylating), mitochondrial"/>
    <property type="match status" value="1"/>
</dbReference>
<dbReference type="RefSeq" id="WP_053819522.1">
    <property type="nucleotide sequence ID" value="NZ_CP006911.1"/>
</dbReference>
<dbReference type="AlphaFoldDB" id="A0A0M4LN91"/>
<dbReference type="InterPro" id="IPR049315">
    <property type="entry name" value="GDC-P_N"/>
</dbReference>
<evidence type="ECO:0000256" key="3">
    <source>
        <dbReference type="ARBA" id="ARBA00010756"/>
    </source>
</evidence>
<dbReference type="Gene3D" id="3.90.1150.10">
    <property type="entry name" value="Aspartate Aminotransferase, domain 1"/>
    <property type="match status" value="2"/>
</dbReference>
<dbReference type="Gene3D" id="3.40.640.10">
    <property type="entry name" value="Type I PLP-dependent aspartate aminotransferase-like (Major domain)"/>
    <property type="match status" value="2"/>
</dbReference>
<proteinExistence type="inferred from homology"/>
<dbReference type="PANTHER" id="PTHR11773">
    <property type="entry name" value="GLYCINE DEHYDROGENASE, DECARBOXYLATING"/>
    <property type="match status" value="1"/>
</dbReference>
<dbReference type="InterPro" id="IPR015424">
    <property type="entry name" value="PyrdxlP-dep_Trfase"/>
</dbReference>
<dbReference type="GO" id="GO:0005829">
    <property type="term" value="C:cytosol"/>
    <property type="evidence" value="ECO:0007669"/>
    <property type="project" value="TreeGrafter"/>
</dbReference>
<evidence type="ECO:0000313" key="12">
    <source>
        <dbReference type="EMBL" id="ALE01234.1"/>
    </source>
</evidence>
<dbReference type="SUPFAM" id="SSF53383">
    <property type="entry name" value="PLP-dependent transferases"/>
    <property type="match status" value="2"/>
</dbReference>
<dbReference type="NCBIfam" id="TIGR00461">
    <property type="entry name" value="gcvP"/>
    <property type="match status" value="1"/>
</dbReference>
<feature type="domain" description="Glycine cleavage system P-protein N-terminal" evidence="10">
    <location>
        <begin position="478"/>
        <end position="727"/>
    </location>
</feature>
<dbReference type="NCBIfam" id="NF003346">
    <property type="entry name" value="PRK04366.1"/>
    <property type="match status" value="1"/>
</dbReference>
<dbReference type="Pfam" id="PF02347">
    <property type="entry name" value="GDC-P"/>
    <property type="match status" value="2"/>
</dbReference>
<dbReference type="InterPro" id="IPR049316">
    <property type="entry name" value="GDC-P_C"/>
</dbReference>
<dbReference type="Pfam" id="PF21478">
    <property type="entry name" value="GcvP2_C"/>
    <property type="match status" value="1"/>
</dbReference>
<feature type="modified residue" description="N6-(pyridoxal phosphate)lysine" evidence="8 9">
    <location>
        <position position="703"/>
    </location>
</feature>
<comment type="function">
    <text evidence="2 8">The glycine cleavage system catalyzes the degradation of glycine. The P protein binds the alpha-amino group of glycine through its pyridoxal phosphate cofactor; CO(2) is released and the remaining methylamine moiety is then transferred to the lipoamide cofactor of the H protein.</text>
</comment>
<evidence type="ECO:0000256" key="5">
    <source>
        <dbReference type="ARBA" id="ARBA00022898"/>
    </source>
</evidence>
<evidence type="ECO:0000313" key="13">
    <source>
        <dbReference type="Proteomes" id="UP000068905"/>
    </source>
</evidence>
<evidence type="ECO:0000256" key="6">
    <source>
        <dbReference type="ARBA" id="ARBA00023002"/>
    </source>
</evidence>